<dbReference type="GO" id="GO:0051539">
    <property type="term" value="F:4 iron, 4 sulfur cluster binding"/>
    <property type="evidence" value="ECO:0007669"/>
    <property type="project" value="UniProtKB-UniRule"/>
</dbReference>
<dbReference type="Pfam" id="PF04055">
    <property type="entry name" value="Radical_SAM"/>
    <property type="match status" value="1"/>
</dbReference>
<evidence type="ECO:0000256" key="1">
    <source>
        <dbReference type="ARBA" id="ARBA00006100"/>
    </source>
</evidence>
<keyword evidence="3" id="KW-0949">S-adenosyl-L-methionine</keyword>
<accession>A0A923NHC5</accession>
<evidence type="ECO:0000313" key="5">
    <source>
        <dbReference type="EMBL" id="MBC6000110.1"/>
    </source>
</evidence>
<keyword evidence="3" id="KW-0349">Heme</keyword>
<dbReference type="SFLD" id="SFLDF00562">
    <property type="entry name" value="HemN-like__clustered_with_heat"/>
    <property type="match status" value="1"/>
</dbReference>
<dbReference type="SFLD" id="SFLDG01065">
    <property type="entry name" value="anaerobic_coproporphyrinogen-I"/>
    <property type="match status" value="1"/>
</dbReference>
<dbReference type="SFLD" id="SFLDF00288">
    <property type="entry name" value="HemN-like__clustered_with_nucl"/>
    <property type="match status" value="1"/>
</dbReference>
<dbReference type="InterPro" id="IPR006638">
    <property type="entry name" value="Elp3/MiaA/NifB-like_rSAM"/>
</dbReference>
<dbReference type="InterPro" id="IPR007197">
    <property type="entry name" value="rSAM"/>
</dbReference>
<dbReference type="CDD" id="cd01335">
    <property type="entry name" value="Radical_SAM"/>
    <property type="match status" value="1"/>
</dbReference>
<evidence type="ECO:0000313" key="6">
    <source>
        <dbReference type="Proteomes" id="UP000644115"/>
    </source>
</evidence>
<dbReference type="PROSITE" id="PS51918">
    <property type="entry name" value="RADICAL_SAM"/>
    <property type="match status" value="1"/>
</dbReference>
<comment type="caution">
    <text evidence="5">The sequence shown here is derived from an EMBL/GenBank/DDBJ whole genome shotgun (WGS) entry which is preliminary data.</text>
</comment>
<dbReference type="Gene3D" id="3.30.750.200">
    <property type="match status" value="1"/>
</dbReference>
<gene>
    <name evidence="5" type="ORF">H8876_08870</name>
</gene>
<dbReference type="InterPro" id="IPR034505">
    <property type="entry name" value="Coproporphyrinogen-III_oxidase"/>
</dbReference>
<keyword evidence="3" id="KW-0004">4Fe-4S</keyword>
<dbReference type="NCBIfam" id="TIGR00539">
    <property type="entry name" value="hemN_rel"/>
    <property type="match status" value="1"/>
</dbReference>
<evidence type="ECO:0000256" key="3">
    <source>
        <dbReference type="RuleBase" id="RU364116"/>
    </source>
</evidence>
<protein>
    <recommendedName>
        <fullName evidence="2 3">Heme chaperone HemW</fullName>
    </recommendedName>
</protein>
<proteinExistence type="inferred from homology"/>
<keyword evidence="6" id="KW-1185">Reference proteome</keyword>
<evidence type="ECO:0000256" key="2">
    <source>
        <dbReference type="ARBA" id="ARBA00017228"/>
    </source>
</evidence>
<dbReference type="SMART" id="SM00729">
    <property type="entry name" value="Elp3"/>
    <property type="match status" value="1"/>
</dbReference>
<keyword evidence="3" id="KW-0411">Iron-sulfur</keyword>
<sequence>MMTTNKLGLYLHVPFCARKCRYCDFLSFGCSDSKVLSEYSQALIREIRIRSKDWCFRDVDTVYIGGGTPSLMSAWDMGKIMDALRENFNIVKDAEITIEGNPATLSDEKMERYLRKGINRLSLGVQSFENDVLQYLGRIHNKNDAFTSFQRAKKAGFSNINMDIMFAIPGQSMKMWKDTVRQCIFLKPAHISLYSLQIEEGTEFYELYKDGKMEAVPEIQDREMYHQALAMMKEAGYKHYEISNAALPGFESRHNLKYWSYAEYLGLGLGASSFAGGSRFKNTSRMHEYLTAIREHVPPVDQESIENYSQREEMGIFVFTGLRKAEGFSLDHFHHVFRKDFFDVYDEDILKKYKGLLICADGRLYLSEHGMDVSNRIMAEFV</sequence>
<dbReference type="GO" id="GO:0046872">
    <property type="term" value="F:metal ion binding"/>
    <property type="evidence" value="ECO:0007669"/>
    <property type="project" value="UniProtKB-UniRule"/>
</dbReference>
<dbReference type="PANTHER" id="PTHR13932">
    <property type="entry name" value="COPROPORPHYRINIGEN III OXIDASE"/>
    <property type="match status" value="1"/>
</dbReference>
<keyword evidence="3" id="KW-0479">Metal-binding</keyword>
<dbReference type="InterPro" id="IPR058240">
    <property type="entry name" value="rSAM_sf"/>
</dbReference>
<comment type="similarity">
    <text evidence="1">Belongs to the anaerobic coproporphyrinogen-III oxidase family. HemW subfamily.</text>
</comment>
<dbReference type="GO" id="GO:0004109">
    <property type="term" value="F:coproporphyrinogen oxidase activity"/>
    <property type="evidence" value="ECO:0007669"/>
    <property type="project" value="InterPro"/>
</dbReference>
<keyword evidence="3" id="KW-0143">Chaperone</keyword>
<dbReference type="GO" id="GO:0005737">
    <property type="term" value="C:cytoplasm"/>
    <property type="evidence" value="ECO:0007669"/>
    <property type="project" value="UniProtKB-SubCell"/>
</dbReference>
<comment type="function">
    <text evidence="3">Probably acts as a heme chaperone, transferring heme to an unknown acceptor. Binds one molecule of heme per monomer, possibly covalently. Binds 1 [4Fe-4S] cluster. The cluster is coordinated with 3 cysteines and an exchangeable S-adenosyl-L-methionine.</text>
</comment>
<reference evidence="5" key="1">
    <citation type="submission" date="2020-08" db="EMBL/GenBank/DDBJ databases">
        <authorList>
            <person name="Liu C."/>
            <person name="Sun Q."/>
        </authorList>
    </citation>
    <scope>NUCLEOTIDE SEQUENCE</scope>
    <source>
        <strain evidence="5">BX16</strain>
    </source>
</reference>
<dbReference type="AlphaFoldDB" id="A0A923NHC5"/>
<dbReference type="PANTHER" id="PTHR13932:SF5">
    <property type="entry name" value="RADICAL S-ADENOSYL METHIONINE DOMAIN-CONTAINING PROTEIN 1, MITOCHONDRIAL"/>
    <property type="match status" value="1"/>
</dbReference>
<name>A0A923NHC5_9FIRM</name>
<dbReference type="Pfam" id="PF06969">
    <property type="entry name" value="HemN_C"/>
    <property type="match status" value="1"/>
</dbReference>
<organism evidence="5 6">
    <name type="scientific">Lentihominibacter faecis</name>
    <dbReference type="NCBI Taxonomy" id="2764712"/>
    <lineage>
        <taxon>Bacteria</taxon>
        <taxon>Bacillati</taxon>
        <taxon>Bacillota</taxon>
        <taxon>Clostridia</taxon>
        <taxon>Peptostreptococcales</taxon>
        <taxon>Anaerovoracaceae</taxon>
        <taxon>Lentihominibacter</taxon>
    </lineage>
</organism>
<dbReference type="EMBL" id="JACRWC010000108">
    <property type="protein sequence ID" value="MBC6000110.1"/>
    <property type="molecule type" value="Genomic_DNA"/>
</dbReference>
<dbReference type="InterPro" id="IPR010723">
    <property type="entry name" value="HemN_C"/>
</dbReference>
<keyword evidence="3" id="KW-0963">Cytoplasm</keyword>
<dbReference type="Proteomes" id="UP000644115">
    <property type="component" value="Unassembled WGS sequence"/>
</dbReference>
<feature type="domain" description="Radical SAM core" evidence="4">
    <location>
        <begin position="1"/>
        <end position="238"/>
    </location>
</feature>
<comment type="subcellular location">
    <subcellularLocation>
        <location evidence="3">Cytoplasm</location>
    </subcellularLocation>
</comment>
<dbReference type="GO" id="GO:0006779">
    <property type="term" value="P:porphyrin-containing compound biosynthetic process"/>
    <property type="evidence" value="ECO:0007669"/>
    <property type="project" value="InterPro"/>
</dbReference>
<evidence type="ECO:0000259" key="4">
    <source>
        <dbReference type="PROSITE" id="PS51918"/>
    </source>
</evidence>
<dbReference type="SFLD" id="SFLDS00029">
    <property type="entry name" value="Radical_SAM"/>
    <property type="match status" value="1"/>
</dbReference>
<dbReference type="RefSeq" id="WP_177265826.1">
    <property type="nucleotide sequence ID" value="NZ_JACRWC010000108.1"/>
</dbReference>
<dbReference type="InterPro" id="IPR004559">
    <property type="entry name" value="HemW-like"/>
</dbReference>
<dbReference type="SUPFAM" id="SSF102114">
    <property type="entry name" value="Radical SAM enzymes"/>
    <property type="match status" value="1"/>
</dbReference>
<keyword evidence="3" id="KW-0408">Iron</keyword>